<organism evidence="1 2">
    <name type="scientific">Shouchella clausii</name>
    <name type="common">Alkalihalobacillus clausii</name>
    <dbReference type="NCBI Taxonomy" id="79880"/>
    <lineage>
        <taxon>Bacteria</taxon>
        <taxon>Bacillati</taxon>
        <taxon>Bacillota</taxon>
        <taxon>Bacilli</taxon>
        <taxon>Bacillales</taxon>
        <taxon>Bacillaceae</taxon>
        <taxon>Shouchella</taxon>
    </lineage>
</organism>
<name>A0A268P2R6_SHOCL</name>
<accession>A0A268P2R6</accession>
<gene>
    <name evidence="1" type="ORF">CHH72_06885</name>
</gene>
<dbReference type="RefSeq" id="WP_011247576.1">
    <property type="nucleotide sequence ID" value="NZ_BOQQ01000002.1"/>
</dbReference>
<dbReference type="Proteomes" id="UP000216207">
    <property type="component" value="Unassembled WGS sequence"/>
</dbReference>
<sequence length="126" mass="14804">MKHTLMYTTLFALLLAAICPLPVSAVSGTELMESFSLRVTVIAEGVEHQWEYDNPNHYEYEKGNYVIKGEEARSHVEEIVDLLQINEETTEAEYADRLSAKFPTMERLEIRWMNRDSERFTWLWTK</sequence>
<dbReference type="EMBL" id="NPCC01000007">
    <property type="protein sequence ID" value="PAE89595.1"/>
    <property type="molecule type" value="Genomic_DNA"/>
</dbReference>
<protein>
    <submittedName>
        <fullName evidence="1">Uncharacterized protein</fullName>
    </submittedName>
</protein>
<comment type="caution">
    <text evidence="1">The sequence shown here is derived from an EMBL/GenBank/DDBJ whole genome shotgun (WGS) entry which is preliminary data.</text>
</comment>
<dbReference type="AlphaFoldDB" id="A0A268P2R6"/>
<evidence type="ECO:0000313" key="1">
    <source>
        <dbReference type="EMBL" id="PAE89595.1"/>
    </source>
</evidence>
<reference evidence="1 2" key="1">
    <citation type="submission" date="2017-07" db="EMBL/GenBank/DDBJ databases">
        <title>Isolation and whole genome analysis of endospore-forming bacteria from heroin.</title>
        <authorList>
            <person name="Kalinowski J."/>
            <person name="Ahrens B."/>
            <person name="Al-Dilaimi A."/>
            <person name="Winkler A."/>
            <person name="Wibberg D."/>
            <person name="Schleenbecker U."/>
            <person name="Ruckert C."/>
            <person name="Wolfel R."/>
            <person name="Grass G."/>
        </authorList>
    </citation>
    <scope>NUCLEOTIDE SEQUENCE [LARGE SCALE GENOMIC DNA]</scope>
    <source>
        <strain evidence="1 2">7539</strain>
    </source>
</reference>
<dbReference type="OMA" id="EYDNPNH"/>
<proteinExistence type="predicted"/>
<evidence type="ECO:0000313" key="2">
    <source>
        <dbReference type="Proteomes" id="UP000216207"/>
    </source>
</evidence>